<sequence>MASSDPSRPATGYPFCPQRHQLPTTATRNRLSLPSTHHHNPLNPYYYNTNQPYPNQRATLLRRLIAALIIVTVIFFTILFIIWLVIRPHLPEFRVHFPLCLQLQCILFLLQCNWAKRNVTDINAEYGAMGSYIAGRAVNQINGDKGRGSQAITDPYSKVRALVRLSREDIKNLRERVLCQIEKLHVDTETRPMHLSSFVLAYAYVFVRVFKAKGLERDDKVVLGLTADCRARLGIPENYFGCCVMPFFVHIDPETIVQENGFLNVIERLSEIIVRLNKGVLDGAKEKFAEFMTIRPGTLMVTVSGSPQFQIYKADFGWGVPRKVETPSIDKTGSISMQENADGRGGIEIGLVLLKHEMEIFNSLFVDGLV</sequence>
<keyword evidence="4" id="KW-0812">Transmembrane</keyword>
<keyword evidence="2" id="KW-0012">Acyltransferase</keyword>
<dbReference type="AlphaFoldDB" id="A0AAD6MEE6"/>
<proteinExistence type="predicted"/>
<keyword evidence="6" id="KW-1185">Reference proteome</keyword>
<feature type="transmembrane region" description="Helical" evidence="4">
    <location>
        <begin position="64"/>
        <end position="86"/>
    </location>
</feature>
<dbReference type="InterPro" id="IPR051504">
    <property type="entry name" value="Plant_metabolite_acyltrans"/>
</dbReference>
<dbReference type="Pfam" id="PF02458">
    <property type="entry name" value="Transferase"/>
    <property type="match status" value="1"/>
</dbReference>
<name>A0AAD6MEE6_9ROSI</name>
<evidence type="ECO:0000256" key="2">
    <source>
        <dbReference type="ARBA" id="ARBA00023315"/>
    </source>
</evidence>
<evidence type="ECO:0000256" key="1">
    <source>
        <dbReference type="ARBA" id="ARBA00022679"/>
    </source>
</evidence>
<accession>A0AAD6MEE6</accession>
<protein>
    <submittedName>
        <fullName evidence="5">Uncharacterized protein</fullName>
    </submittedName>
</protein>
<evidence type="ECO:0000256" key="3">
    <source>
        <dbReference type="SAM" id="MobiDB-lite"/>
    </source>
</evidence>
<feature type="region of interest" description="Disordered" evidence="3">
    <location>
        <begin position="1"/>
        <end position="20"/>
    </location>
</feature>
<organism evidence="5 6">
    <name type="scientific">Populus alba x Populus x berolinensis</name>
    <dbReference type="NCBI Taxonomy" id="444605"/>
    <lineage>
        <taxon>Eukaryota</taxon>
        <taxon>Viridiplantae</taxon>
        <taxon>Streptophyta</taxon>
        <taxon>Embryophyta</taxon>
        <taxon>Tracheophyta</taxon>
        <taxon>Spermatophyta</taxon>
        <taxon>Magnoliopsida</taxon>
        <taxon>eudicotyledons</taxon>
        <taxon>Gunneridae</taxon>
        <taxon>Pentapetalae</taxon>
        <taxon>rosids</taxon>
        <taxon>fabids</taxon>
        <taxon>Malpighiales</taxon>
        <taxon>Salicaceae</taxon>
        <taxon>Saliceae</taxon>
        <taxon>Populus</taxon>
    </lineage>
</organism>
<gene>
    <name evidence="5" type="ORF">NC653_022277</name>
</gene>
<dbReference type="Gene3D" id="3.30.559.10">
    <property type="entry name" value="Chloramphenicol acetyltransferase-like domain"/>
    <property type="match status" value="1"/>
</dbReference>
<evidence type="ECO:0000313" key="6">
    <source>
        <dbReference type="Proteomes" id="UP001164929"/>
    </source>
</evidence>
<comment type="caution">
    <text evidence="5">The sequence shown here is derived from an EMBL/GenBank/DDBJ whole genome shotgun (WGS) entry which is preliminary data.</text>
</comment>
<reference evidence="5" key="1">
    <citation type="journal article" date="2023" name="Mol. Ecol. Resour.">
        <title>Chromosome-level genome assembly of a triploid poplar Populus alba 'Berolinensis'.</title>
        <authorList>
            <person name="Chen S."/>
            <person name="Yu Y."/>
            <person name="Wang X."/>
            <person name="Wang S."/>
            <person name="Zhang T."/>
            <person name="Zhou Y."/>
            <person name="He R."/>
            <person name="Meng N."/>
            <person name="Wang Y."/>
            <person name="Liu W."/>
            <person name="Liu Z."/>
            <person name="Liu J."/>
            <person name="Guo Q."/>
            <person name="Huang H."/>
            <person name="Sederoff R.R."/>
            <person name="Wang G."/>
            <person name="Qu G."/>
            <person name="Chen S."/>
        </authorList>
    </citation>
    <scope>NUCLEOTIDE SEQUENCE</scope>
    <source>
        <strain evidence="5">SC-2020</strain>
    </source>
</reference>
<dbReference type="InterPro" id="IPR023213">
    <property type="entry name" value="CAT-like_dom_sf"/>
</dbReference>
<dbReference type="GO" id="GO:0016747">
    <property type="term" value="F:acyltransferase activity, transferring groups other than amino-acyl groups"/>
    <property type="evidence" value="ECO:0007669"/>
    <property type="project" value="UniProtKB-ARBA"/>
</dbReference>
<evidence type="ECO:0000313" key="5">
    <source>
        <dbReference type="EMBL" id="KAJ6984011.1"/>
    </source>
</evidence>
<keyword evidence="4" id="KW-1133">Transmembrane helix</keyword>
<dbReference type="Proteomes" id="UP001164929">
    <property type="component" value="Chromosome 9"/>
</dbReference>
<dbReference type="EMBL" id="JAQIZT010000009">
    <property type="protein sequence ID" value="KAJ6984011.1"/>
    <property type="molecule type" value="Genomic_DNA"/>
</dbReference>
<evidence type="ECO:0000256" key="4">
    <source>
        <dbReference type="SAM" id="Phobius"/>
    </source>
</evidence>
<dbReference type="PANTHER" id="PTHR31625">
    <property type="match status" value="1"/>
</dbReference>
<keyword evidence="4" id="KW-0472">Membrane</keyword>
<keyword evidence="1" id="KW-0808">Transferase</keyword>